<gene>
    <name evidence="1" type="ORF">PsorP6_009767</name>
</gene>
<reference evidence="1 2" key="1">
    <citation type="journal article" date="2022" name="bioRxiv">
        <title>The genome of the oomycete Peronosclerospora sorghi, a cosmopolitan pathogen of maize and sorghum, is inflated with dispersed pseudogenes.</title>
        <authorList>
            <person name="Fletcher K."/>
            <person name="Martin F."/>
            <person name="Isakeit T."/>
            <person name="Cavanaugh K."/>
            <person name="Magill C."/>
            <person name="Michelmore R."/>
        </authorList>
    </citation>
    <scope>NUCLEOTIDE SEQUENCE [LARGE SCALE GENOMIC DNA]</scope>
    <source>
        <strain evidence="1">P6</strain>
    </source>
</reference>
<keyword evidence="2" id="KW-1185">Reference proteome</keyword>
<evidence type="ECO:0000313" key="2">
    <source>
        <dbReference type="Proteomes" id="UP001163321"/>
    </source>
</evidence>
<dbReference type="EMBL" id="CM047584">
    <property type="protein sequence ID" value="KAI9911439.1"/>
    <property type="molecule type" value="Genomic_DNA"/>
</dbReference>
<proteinExistence type="predicted"/>
<comment type="caution">
    <text evidence="1">The sequence shown here is derived from an EMBL/GenBank/DDBJ whole genome shotgun (WGS) entry which is preliminary data.</text>
</comment>
<name>A0ACC0VY93_9STRA</name>
<evidence type="ECO:0000313" key="1">
    <source>
        <dbReference type="EMBL" id="KAI9911439.1"/>
    </source>
</evidence>
<organism evidence="1 2">
    <name type="scientific">Peronosclerospora sorghi</name>
    <dbReference type="NCBI Taxonomy" id="230839"/>
    <lineage>
        <taxon>Eukaryota</taxon>
        <taxon>Sar</taxon>
        <taxon>Stramenopiles</taxon>
        <taxon>Oomycota</taxon>
        <taxon>Peronosporomycetes</taxon>
        <taxon>Peronosporales</taxon>
        <taxon>Peronosporaceae</taxon>
        <taxon>Peronosclerospora</taxon>
    </lineage>
</organism>
<sequence>MRLVLVFFMTAVLLARHHVALSTRTVNGAHDVSPRSTATGDDAQEKRARSLRGVTGAKATNGLEGDARAARWDHVTPSDEVTESRSVAPSTRVLEWIKRIMTRVKAYVRSVASHLQTLSTRADLFKLVRSREFSGMASSIIRKSKS</sequence>
<dbReference type="Proteomes" id="UP001163321">
    <property type="component" value="Chromosome 5"/>
</dbReference>
<accession>A0ACC0VY93</accession>
<protein>
    <submittedName>
        <fullName evidence="1">Uncharacterized protein</fullName>
    </submittedName>
</protein>